<proteinExistence type="predicted"/>
<dbReference type="AlphaFoldDB" id="A0A8J2BMH9"/>
<protein>
    <recommendedName>
        <fullName evidence="5">CopC domain-containing protein</fullName>
    </recommendedName>
</protein>
<reference evidence="3" key="1">
    <citation type="submission" date="2021-02" db="EMBL/GenBank/DDBJ databases">
        <authorList>
            <person name="Cremers G."/>
            <person name="Picone N."/>
        </authorList>
    </citation>
    <scope>NUCLEOTIDE SEQUENCE</scope>
    <source>
        <strain evidence="3">PQ17</strain>
    </source>
</reference>
<feature type="transmembrane region" description="Helical" evidence="2">
    <location>
        <begin position="463"/>
        <end position="487"/>
    </location>
</feature>
<name>A0A8J2BMH9_9BACT</name>
<dbReference type="SUPFAM" id="SSF81296">
    <property type="entry name" value="E set domains"/>
    <property type="match status" value="1"/>
</dbReference>
<feature type="transmembrane region" description="Helical" evidence="2">
    <location>
        <begin position="223"/>
        <end position="247"/>
    </location>
</feature>
<dbReference type="Proteomes" id="UP000663859">
    <property type="component" value="Unassembled WGS sequence"/>
</dbReference>
<keyword evidence="4" id="KW-1185">Reference proteome</keyword>
<gene>
    <name evidence="3" type="ORF">MPNT_10385</name>
</gene>
<evidence type="ECO:0000313" key="3">
    <source>
        <dbReference type="EMBL" id="CAF0689823.1"/>
    </source>
</evidence>
<keyword evidence="2" id="KW-0472">Membrane</keyword>
<dbReference type="EMBL" id="CAJNOB010000001">
    <property type="protein sequence ID" value="CAF0689823.1"/>
    <property type="molecule type" value="Genomic_DNA"/>
</dbReference>
<evidence type="ECO:0000313" key="4">
    <source>
        <dbReference type="Proteomes" id="UP000663859"/>
    </source>
</evidence>
<organism evidence="3 4">
    <name type="scientific">Candidatus Methylacidithermus pantelleriae</name>
    <dbReference type="NCBI Taxonomy" id="2744239"/>
    <lineage>
        <taxon>Bacteria</taxon>
        <taxon>Pseudomonadati</taxon>
        <taxon>Verrucomicrobiota</taxon>
        <taxon>Methylacidiphilae</taxon>
        <taxon>Methylacidiphilales</taxon>
        <taxon>Methylacidiphilaceae</taxon>
        <taxon>Candidatus Methylacidithermus</taxon>
    </lineage>
</organism>
<accession>A0A8J2BMH9</accession>
<evidence type="ECO:0000256" key="1">
    <source>
        <dbReference type="ARBA" id="ARBA00022729"/>
    </source>
</evidence>
<feature type="transmembrane region" description="Helical" evidence="2">
    <location>
        <begin position="303"/>
        <end position="323"/>
    </location>
</feature>
<dbReference type="Gene3D" id="2.60.40.1220">
    <property type="match status" value="1"/>
</dbReference>
<evidence type="ECO:0000256" key="2">
    <source>
        <dbReference type="SAM" id="Phobius"/>
    </source>
</evidence>
<feature type="transmembrane region" description="Helical" evidence="2">
    <location>
        <begin position="335"/>
        <end position="357"/>
    </location>
</feature>
<comment type="caution">
    <text evidence="3">The sequence shown here is derived from an EMBL/GenBank/DDBJ whole genome shotgun (WGS) entry which is preliminary data.</text>
</comment>
<dbReference type="InterPro" id="IPR014756">
    <property type="entry name" value="Ig_E-set"/>
</dbReference>
<keyword evidence="2" id="KW-1133">Transmembrane helix</keyword>
<feature type="transmembrane region" description="Helical" evidence="2">
    <location>
        <begin position="629"/>
        <end position="648"/>
    </location>
</feature>
<feature type="transmembrane region" description="Helical" evidence="2">
    <location>
        <begin position="411"/>
        <end position="430"/>
    </location>
</feature>
<feature type="transmembrane region" description="Helical" evidence="2">
    <location>
        <begin position="369"/>
        <end position="391"/>
    </location>
</feature>
<feature type="transmembrane region" description="Helical" evidence="2">
    <location>
        <begin position="678"/>
        <end position="696"/>
    </location>
</feature>
<dbReference type="InterPro" id="IPR014755">
    <property type="entry name" value="Cu-Rt/internalin_Ig-like"/>
</dbReference>
<sequence>MILFGSDSRRPPSDWGPTASWLFPGASVGVLAVLCMAISLETQEKVTATPFFAAAFPLSYDPKPGASLSEPHTVTIRFTEPIARSFTSLFWERGTLRGSLDRLHLLSDGQGLQGVLGANRPLSPGLYWVRWQALSLRDGTFSQGGFPVYWKAESPYPASRLRPWVEVHRVSFWPTVWVSYAAHLGYAFVLGSALASVLFTRLRTGVPPLGLGWSLLQKWKKKGGVFAWFGFLVALAGAAGEALLPVWDGKEFLGISPGAALRLYLGTSPFWGGTARLFGALVAFPSLWIAYRHFATPRKTFSLELVAVLSLVAAEVVPEGWAYLAPWWEIGRGFLFASTEAWLGLLLVSAWVLAPVIRKAENRSVASWLLGKLGVFLVLLLGGGVAVGTWFWIELFGKTVDLWRSEWGQDLARAVMLFGCLVLVRSYHVFRVEPCLMGEESVFAPIGKRLGRWFRKRQVPRRLLLPIGWLLGSFPLECVLCAVFLFFGARLEVDPAASFVVSSPSKRWSQTATDGKLRLLWEECRADRMDVEFLPDSPGEIELFSVPLLSLSNASNPLAKKTFVGHQDGYRLWSFPVKLLERPGKWTLEIQWIDASQSARQSVVCFSWPPWDSPASGRFEAQDRWGKSLMGLGAVAVAGVLVSQWVILRRIRASVWRELAEGKSPGVDPHFSFPIRSWLWGLGVTAIVLFVASFVVNKRLKTDFQRDCRRQGGLWAFSYPVNEGRALSDKACLGCTLEASLEHFSLFEAYRFFLRPTELDTVFSWEPREPIAGRPLKVEVTLKEQEIFPFPYPSFEHRTQMDEVGREPWQVFIVDKTFSYFCRMSLSDANFRLDAQGLPAIAFQWIPPRPGTYGICVAYRSHGHEREPYFLLEVKKTKRPDGQEAVRKDDSTLLVSGAPRVRCGKYWVSLQAPRTIRAGHTCRLSLSVRDGHGRSVLLEPCGGAAVCGVAIRSDLQQWVPFQGRPKLKGSVFFQRSFPRWMGMPYHATPERFVGLVELPLNFVLGGAYRLCLQFFEGTQTYTAVFPLEVEGAMRPWWLPPNRARPRF</sequence>
<keyword evidence="1" id="KW-0732">Signal</keyword>
<evidence type="ECO:0008006" key="5">
    <source>
        <dbReference type="Google" id="ProtNLM"/>
    </source>
</evidence>
<feature type="transmembrane region" description="Helical" evidence="2">
    <location>
        <begin position="180"/>
        <end position="202"/>
    </location>
</feature>
<keyword evidence="2" id="KW-0812">Transmembrane</keyword>
<feature type="transmembrane region" description="Helical" evidence="2">
    <location>
        <begin position="270"/>
        <end position="291"/>
    </location>
</feature>